<evidence type="ECO:0000313" key="3">
    <source>
        <dbReference type="Proteomes" id="UP000299102"/>
    </source>
</evidence>
<comment type="caution">
    <text evidence="2">The sequence shown here is derived from an EMBL/GenBank/DDBJ whole genome shotgun (WGS) entry which is preliminary data.</text>
</comment>
<accession>A0A4C1X1K1</accession>
<dbReference type="AlphaFoldDB" id="A0A4C1X1K1"/>
<dbReference type="EMBL" id="BGZK01000702">
    <property type="protein sequence ID" value="GBP56832.1"/>
    <property type="molecule type" value="Genomic_DNA"/>
</dbReference>
<dbReference type="Proteomes" id="UP000299102">
    <property type="component" value="Unassembled WGS sequence"/>
</dbReference>
<proteinExistence type="predicted"/>
<feature type="region of interest" description="Disordered" evidence="1">
    <location>
        <begin position="68"/>
        <end position="116"/>
    </location>
</feature>
<organism evidence="2 3">
    <name type="scientific">Eumeta variegata</name>
    <name type="common">Bagworm moth</name>
    <name type="synonym">Eumeta japonica</name>
    <dbReference type="NCBI Taxonomy" id="151549"/>
    <lineage>
        <taxon>Eukaryota</taxon>
        <taxon>Metazoa</taxon>
        <taxon>Ecdysozoa</taxon>
        <taxon>Arthropoda</taxon>
        <taxon>Hexapoda</taxon>
        <taxon>Insecta</taxon>
        <taxon>Pterygota</taxon>
        <taxon>Neoptera</taxon>
        <taxon>Endopterygota</taxon>
        <taxon>Lepidoptera</taxon>
        <taxon>Glossata</taxon>
        <taxon>Ditrysia</taxon>
        <taxon>Tineoidea</taxon>
        <taxon>Psychidae</taxon>
        <taxon>Oiketicinae</taxon>
        <taxon>Eumeta</taxon>
    </lineage>
</organism>
<protein>
    <submittedName>
        <fullName evidence="2">Uncharacterized protein</fullName>
    </submittedName>
</protein>
<keyword evidence="3" id="KW-1185">Reference proteome</keyword>
<gene>
    <name evidence="2" type="ORF">EVAR_41468_1</name>
</gene>
<reference evidence="2 3" key="1">
    <citation type="journal article" date="2019" name="Commun. Biol.">
        <title>The bagworm genome reveals a unique fibroin gene that provides high tensile strength.</title>
        <authorList>
            <person name="Kono N."/>
            <person name="Nakamura H."/>
            <person name="Ohtoshi R."/>
            <person name="Tomita M."/>
            <person name="Numata K."/>
            <person name="Arakawa K."/>
        </authorList>
    </citation>
    <scope>NUCLEOTIDE SEQUENCE [LARGE SCALE GENOMIC DNA]</scope>
</reference>
<evidence type="ECO:0000313" key="2">
    <source>
        <dbReference type="EMBL" id="GBP56832.1"/>
    </source>
</evidence>
<evidence type="ECO:0000256" key="1">
    <source>
        <dbReference type="SAM" id="MobiDB-lite"/>
    </source>
</evidence>
<sequence>MPVEPHHVAAAPPHFIRSAAMLYFRGTEHVSCELGCWNGVQGIKEVKRKAYFNSHSFHMAIERAISRSRSEMAAGGNRAPTADLIEEKTTRPFTRATSAPLCRDRATAHQRAGTRT</sequence>
<name>A0A4C1X1K1_EUMVA</name>